<organism evidence="1 2">
    <name type="scientific">Echinicola pacifica</name>
    <dbReference type="NCBI Taxonomy" id="346377"/>
    <lineage>
        <taxon>Bacteria</taxon>
        <taxon>Pseudomonadati</taxon>
        <taxon>Bacteroidota</taxon>
        <taxon>Cytophagia</taxon>
        <taxon>Cytophagales</taxon>
        <taxon>Cyclobacteriaceae</taxon>
        <taxon>Echinicola</taxon>
    </lineage>
</organism>
<gene>
    <name evidence="1" type="ORF">GCM10007049_11660</name>
</gene>
<evidence type="ECO:0000313" key="2">
    <source>
        <dbReference type="Proteomes" id="UP000619457"/>
    </source>
</evidence>
<comment type="caution">
    <text evidence="1">The sequence shown here is derived from an EMBL/GenBank/DDBJ whole genome shotgun (WGS) entry which is preliminary data.</text>
</comment>
<dbReference type="RefSeq" id="WP_018472296.1">
    <property type="nucleotide sequence ID" value="NZ_BMWX01000002.1"/>
</dbReference>
<dbReference type="EMBL" id="BMWX01000002">
    <property type="protein sequence ID" value="GGZ20735.1"/>
    <property type="molecule type" value="Genomic_DNA"/>
</dbReference>
<sequence>MDVRKMDNLWKFLSIKNNLPVTIQVDQLIKYTFRLGNMQLSHQFNPKIWQQSTLTLADKDFQERAILKHFHHKKKKFGFQQDLTSTHVQIFFPRAILQLKTHYELEVMQDRSGHFCLVISPFVPKNIYEILDAVNFSSKELWKRNFFSEAIRN</sequence>
<evidence type="ECO:0000313" key="1">
    <source>
        <dbReference type="EMBL" id="GGZ20735.1"/>
    </source>
</evidence>
<reference evidence="1" key="1">
    <citation type="journal article" date="2014" name="Int. J. Syst. Evol. Microbiol.">
        <title>Complete genome sequence of Corynebacterium casei LMG S-19264T (=DSM 44701T), isolated from a smear-ripened cheese.</title>
        <authorList>
            <consortium name="US DOE Joint Genome Institute (JGI-PGF)"/>
            <person name="Walter F."/>
            <person name="Albersmeier A."/>
            <person name="Kalinowski J."/>
            <person name="Ruckert C."/>
        </authorList>
    </citation>
    <scope>NUCLEOTIDE SEQUENCE</scope>
    <source>
        <strain evidence="1">KCTC 12368</strain>
    </source>
</reference>
<name>A0A918UMK8_9BACT</name>
<proteinExistence type="predicted"/>
<accession>A0A918UMK8</accession>
<dbReference type="AlphaFoldDB" id="A0A918UMK8"/>
<protein>
    <submittedName>
        <fullName evidence="1">Uncharacterized protein</fullName>
    </submittedName>
</protein>
<dbReference type="Proteomes" id="UP000619457">
    <property type="component" value="Unassembled WGS sequence"/>
</dbReference>
<keyword evidence="2" id="KW-1185">Reference proteome</keyword>
<reference evidence="1" key="2">
    <citation type="submission" date="2020-09" db="EMBL/GenBank/DDBJ databases">
        <authorList>
            <person name="Sun Q."/>
            <person name="Kim S."/>
        </authorList>
    </citation>
    <scope>NUCLEOTIDE SEQUENCE</scope>
    <source>
        <strain evidence="1">KCTC 12368</strain>
    </source>
</reference>